<reference evidence="2 3" key="1">
    <citation type="submission" date="2021-05" db="EMBL/GenBank/DDBJ databases">
        <title>A Polyphasic approach of four new species of the genus Ohtaekwangia: Ohtaekwangia histidinii sp. nov., Ohtaekwangia cretensis sp. nov., Ohtaekwangia indiensis sp. nov., Ohtaekwangia reichenbachii sp. nov. from diverse environment.</title>
        <authorList>
            <person name="Octaviana S."/>
        </authorList>
    </citation>
    <scope>NUCLEOTIDE SEQUENCE [LARGE SCALE GENOMIC DNA]</scope>
    <source>
        <strain evidence="2 3">PWU4</strain>
    </source>
</reference>
<gene>
    <name evidence="2" type="ORF">KK083_20005</name>
</gene>
<keyword evidence="1" id="KW-0732">Signal</keyword>
<keyword evidence="3" id="KW-1185">Reference proteome</keyword>
<feature type="signal peptide" evidence="1">
    <location>
        <begin position="1"/>
        <end position="23"/>
    </location>
</feature>
<proteinExistence type="predicted"/>
<dbReference type="AlphaFoldDB" id="A0AAP2DMV2"/>
<dbReference type="RefSeq" id="WP_254166863.1">
    <property type="nucleotide sequence ID" value="NZ_JAHESF010000022.1"/>
</dbReference>
<protein>
    <submittedName>
        <fullName evidence="2">T9SS type A sorting domain-containing protein</fullName>
    </submittedName>
</protein>
<dbReference type="EMBL" id="JAHESF010000022">
    <property type="protein sequence ID" value="MBT1699191.1"/>
    <property type="molecule type" value="Genomic_DNA"/>
</dbReference>
<sequence length="456" mass="48049">MKTLLRNLFAVTFFVFCSVLSFAQSLIISSQGNTSCAAPNGSASASVDGSTLNYTFRWYQGFDTTGPLLAVQPTAVNLQPGFYTVTATNNSTSAVVGPMSVIVQDERVIPSVSVNVLSNETSCAFGSLQAVVAPGLATDYSYSWFAGTTTGGPVLSTSATISGLSAGIYTVVAVNNFTQCESQVSAIVQYEQILINLSVTIVSDQTSCGLPNGSLQAVVAGSYSDYTFVWYQGAGTWGPVLGTSPALGSLSAGMYTVVATHKTSQCQAVISAMVQDQITPVIAYVEVLSNNTSCTVPNGQLRAVPQGLVADYTYEWYAGVTPYISPILSVSHWVGSLPAGTYTVVITHKTTGCVLWVNQEVLDECQQSLMSAARTDSGSQELSYYPNPVNGTLWISGESTAGYVSLSDRNGKVILRKKLSPSDVPLAVDLAGHPAGNYVLTFTSAVGTSRYHIVKQ</sequence>
<accession>A0AAP2DMV2</accession>
<organism evidence="2 3">
    <name type="scientific">Chryseosolibacter histidini</name>
    <dbReference type="NCBI Taxonomy" id="2782349"/>
    <lineage>
        <taxon>Bacteria</taxon>
        <taxon>Pseudomonadati</taxon>
        <taxon>Bacteroidota</taxon>
        <taxon>Cytophagia</taxon>
        <taxon>Cytophagales</taxon>
        <taxon>Chryseotaleaceae</taxon>
        <taxon>Chryseosolibacter</taxon>
    </lineage>
</organism>
<dbReference type="Proteomes" id="UP001319200">
    <property type="component" value="Unassembled WGS sequence"/>
</dbReference>
<comment type="caution">
    <text evidence="2">The sequence shown here is derived from an EMBL/GenBank/DDBJ whole genome shotgun (WGS) entry which is preliminary data.</text>
</comment>
<evidence type="ECO:0000256" key="1">
    <source>
        <dbReference type="SAM" id="SignalP"/>
    </source>
</evidence>
<feature type="chain" id="PRO_5042847457" evidence="1">
    <location>
        <begin position="24"/>
        <end position="456"/>
    </location>
</feature>
<evidence type="ECO:0000313" key="2">
    <source>
        <dbReference type="EMBL" id="MBT1699191.1"/>
    </source>
</evidence>
<evidence type="ECO:0000313" key="3">
    <source>
        <dbReference type="Proteomes" id="UP001319200"/>
    </source>
</evidence>
<dbReference type="Pfam" id="PF13573">
    <property type="entry name" value="SprB"/>
    <property type="match status" value="1"/>
</dbReference>
<dbReference type="NCBIfam" id="TIGR04183">
    <property type="entry name" value="Por_Secre_tail"/>
    <property type="match status" value="1"/>
</dbReference>
<name>A0AAP2DMV2_9BACT</name>
<dbReference type="InterPro" id="IPR025667">
    <property type="entry name" value="SprB_repeat"/>
</dbReference>
<dbReference type="InterPro" id="IPR026444">
    <property type="entry name" value="Secre_tail"/>
</dbReference>